<dbReference type="GO" id="GO:0005524">
    <property type="term" value="F:ATP binding"/>
    <property type="evidence" value="ECO:0007669"/>
    <property type="project" value="UniProtKB-UniRule"/>
</dbReference>
<dbReference type="UniPathway" id="UPA00142">
    <property type="reaction ID" value="UER00210"/>
</dbReference>
<evidence type="ECO:0000313" key="19">
    <source>
        <dbReference type="Proteomes" id="UP000192223"/>
    </source>
</evidence>
<dbReference type="PIRSF" id="PIRSF001558">
    <property type="entry name" value="GSHase"/>
    <property type="match status" value="1"/>
</dbReference>
<organism evidence="19 20">
    <name type="scientific">Agrilus planipennis</name>
    <name type="common">Emerald ash borer</name>
    <name type="synonym">Agrilus marcopoli</name>
    <dbReference type="NCBI Taxonomy" id="224129"/>
    <lineage>
        <taxon>Eukaryota</taxon>
        <taxon>Metazoa</taxon>
        <taxon>Ecdysozoa</taxon>
        <taxon>Arthropoda</taxon>
        <taxon>Hexapoda</taxon>
        <taxon>Insecta</taxon>
        <taxon>Pterygota</taxon>
        <taxon>Neoptera</taxon>
        <taxon>Endopterygota</taxon>
        <taxon>Coleoptera</taxon>
        <taxon>Polyphaga</taxon>
        <taxon>Elateriformia</taxon>
        <taxon>Buprestoidea</taxon>
        <taxon>Buprestidae</taxon>
        <taxon>Agrilinae</taxon>
        <taxon>Agrilus</taxon>
    </lineage>
</organism>
<comment type="catalytic activity">
    <reaction evidence="13">
        <text>gamma-L-glutamyl-(2S)-2-aminobutanoate + glycine + ATP = ophthalmate + ADP + phosphate + H(+)</text>
        <dbReference type="Rhea" id="RHEA:72075"/>
        <dbReference type="ChEBI" id="CHEBI:15378"/>
        <dbReference type="ChEBI" id="CHEBI:30616"/>
        <dbReference type="ChEBI" id="CHEBI:43474"/>
        <dbReference type="ChEBI" id="CHEBI:57305"/>
        <dbReference type="ChEBI" id="CHEBI:189406"/>
        <dbReference type="ChEBI" id="CHEBI:189750"/>
        <dbReference type="ChEBI" id="CHEBI:456216"/>
    </reaction>
    <physiologicalReaction direction="left-to-right" evidence="13">
        <dbReference type="Rhea" id="RHEA:72076"/>
    </physiologicalReaction>
</comment>
<dbReference type="InterPro" id="IPR014049">
    <property type="entry name" value="Glutathione_synthase_N_euk"/>
</dbReference>
<feature type="binding site" evidence="16">
    <location>
        <position position="474"/>
    </location>
    <ligand>
        <name>substrate</name>
    </ligand>
</feature>
<feature type="binding site" evidence="16">
    <location>
        <begin position="420"/>
        <end position="423"/>
    </location>
    <ligand>
        <name>ATP</name>
        <dbReference type="ChEBI" id="CHEBI:30616"/>
    </ligand>
</feature>
<dbReference type="AlphaFoldDB" id="A0A7F5RD01"/>
<dbReference type="SUPFAM" id="SSF56059">
    <property type="entry name" value="Glutathione synthetase ATP-binding domain-like"/>
    <property type="match status" value="1"/>
</dbReference>
<protein>
    <recommendedName>
        <fullName evidence="5 15">Glutathione synthetase</fullName>
        <shortName evidence="15">GSH-S</shortName>
        <ecNumber evidence="4 15">6.3.2.3</ecNumber>
    </recommendedName>
</protein>
<dbReference type="GO" id="GO:0005829">
    <property type="term" value="C:cytosol"/>
    <property type="evidence" value="ECO:0007669"/>
    <property type="project" value="TreeGrafter"/>
</dbReference>
<evidence type="ECO:0000256" key="2">
    <source>
        <dbReference type="ARBA" id="ARBA00010385"/>
    </source>
</evidence>
<dbReference type="EC" id="6.3.2.3" evidence="4 15"/>
<evidence type="ECO:0000256" key="11">
    <source>
        <dbReference type="ARBA" id="ARBA00022842"/>
    </source>
</evidence>
<evidence type="ECO:0000313" key="20">
    <source>
        <dbReference type="RefSeq" id="XP_025833852.1"/>
    </source>
</evidence>
<dbReference type="GeneID" id="108739162"/>
<feature type="binding site" evidence="16">
    <location>
        <position position="328"/>
    </location>
    <ligand>
        <name>ATP</name>
        <dbReference type="ChEBI" id="CHEBI:30616"/>
    </ligand>
</feature>
<evidence type="ECO:0000256" key="15">
    <source>
        <dbReference type="PIRNR" id="PIRNR001558"/>
    </source>
</evidence>
<evidence type="ECO:0000256" key="12">
    <source>
        <dbReference type="ARBA" id="ARBA00048871"/>
    </source>
</evidence>
<dbReference type="Gene3D" id="3.30.470.20">
    <property type="entry name" value="ATP-grasp fold, B domain"/>
    <property type="match status" value="1"/>
</dbReference>
<dbReference type="PANTHER" id="PTHR11130:SF0">
    <property type="entry name" value="GLUTATHIONE SYNTHETASE"/>
    <property type="match status" value="1"/>
</dbReference>
<reference evidence="20 21" key="1">
    <citation type="submission" date="2025-04" db="UniProtKB">
        <authorList>
            <consortium name="RefSeq"/>
        </authorList>
    </citation>
    <scope>IDENTIFICATION</scope>
    <source>
        <tissue evidence="20 21">Entire body</tissue>
    </source>
</reference>
<dbReference type="Pfam" id="PF03199">
    <property type="entry name" value="GSH_synthase"/>
    <property type="match status" value="1"/>
</dbReference>
<keyword evidence="8 15" id="KW-0479">Metal-binding</keyword>
<dbReference type="InterPro" id="IPR016185">
    <property type="entry name" value="PreATP-grasp_dom_sf"/>
</dbReference>
<evidence type="ECO:0000256" key="1">
    <source>
        <dbReference type="ARBA" id="ARBA00004965"/>
    </source>
</evidence>
<dbReference type="RefSeq" id="XP_025833852.1">
    <property type="nucleotide sequence ID" value="XM_025978067.1"/>
</dbReference>
<keyword evidence="9 15" id="KW-0547">Nucleotide-binding</keyword>
<comment type="function">
    <text evidence="14">Catalyzes the production of glutathione from gamma-glutamylcysteine and glycine in an ATP-dependent manner. Glutathione (gamma-glutamylcysteinylglycine, GSH) is the most abundant intracellular thiol in living aerobic cells and is required for numerous processes including the protection of cells against oxidative damage, amino acid transport, the detoxification of foreign compounds, the maintenance of protein sulfhydryl groups in a reduced state and acts as a cofactor for a number of enzymes. Participates in ophthalmate biosynthesis in hepatocytes.</text>
</comment>
<feature type="binding site" evidence="16">
    <location>
        <position position="476"/>
    </location>
    <ligand>
        <name>ATP</name>
        <dbReference type="ChEBI" id="CHEBI:30616"/>
    </ligand>
</feature>
<dbReference type="KEGG" id="apln:108739162"/>
<evidence type="ECO:0000256" key="3">
    <source>
        <dbReference type="ARBA" id="ARBA00011738"/>
    </source>
</evidence>
<feature type="binding site" evidence="16">
    <location>
        <begin position="386"/>
        <end position="395"/>
    </location>
    <ligand>
        <name>ATP</name>
        <dbReference type="ChEBI" id="CHEBI:30616"/>
    </ligand>
</feature>
<dbReference type="Pfam" id="PF03917">
    <property type="entry name" value="GSH_synth_ATP"/>
    <property type="match status" value="1"/>
</dbReference>
<dbReference type="InterPro" id="IPR004887">
    <property type="entry name" value="GSH_synth_subst-bd"/>
</dbReference>
<dbReference type="Gene3D" id="1.10.1080.10">
    <property type="entry name" value="Glutathione Synthetase, Chain A, domain 3"/>
    <property type="match status" value="1"/>
</dbReference>
<feature type="binding site" evidence="17">
    <location>
        <position position="390"/>
    </location>
    <ligand>
        <name>Mg(2+)</name>
        <dbReference type="ChEBI" id="CHEBI:18420"/>
    </ligand>
</feature>
<comment type="pathway">
    <text evidence="1 15">Sulfur metabolism; glutathione biosynthesis; glutathione from L-cysteine and L-glutamate: step 2/2.</text>
</comment>
<keyword evidence="10 15" id="KW-0067">ATP-binding</keyword>
<dbReference type="RefSeq" id="XP_025833853.1">
    <property type="nucleotide sequence ID" value="XM_025978068.1"/>
</dbReference>
<name>A0A7F5RD01_AGRPL</name>
<dbReference type="InterPro" id="IPR005615">
    <property type="entry name" value="Glutathione_synthase"/>
</dbReference>
<gene>
    <name evidence="20 21" type="primary">LOC108739162</name>
</gene>
<dbReference type="OrthoDB" id="2020073at2759"/>
<dbReference type="FunFam" id="3.30.1490.80:FF:000009">
    <property type="entry name" value="Glutathione synthetase"/>
    <property type="match status" value="1"/>
</dbReference>
<evidence type="ECO:0000256" key="17">
    <source>
        <dbReference type="PIRSR" id="PIRSR001558-2"/>
    </source>
</evidence>
<dbReference type="FunFam" id="3.40.50.1760:FF:000001">
    <property type="entry name" value="Glutathione synthetase"/>
    <property type="match status" value="1"/>
</dbReference>
<feature type="binding site" evidence="16">
    <location>
        <position position="240"/>
    </location>
    <ligand>
        <name>substrate</name>
    </ligand>
</feature>
<dbReference type="NCBIfam" id="TIGR01986">
    <property type="entry name" value="glut_syn_euk"/>
    <property type="match status" value="1"/>
</dbReference>
<keyword evidence="11 15" id="KW-0460">Magnesium</keyword>
<evidence type="ECO:0000256" key="10">
    <source>
        <dbReference type="ARBA" id="ARBA00022840"/>
    </source>
</evidence>
<keyword evidence="7 15" id="KW-0317">Glutathione biosynthesis</keyword>
<dbReference type="InterPro" id="IPR014709">
    <property type="entry name" value="Glutathione_synthase_C_euk"/>
</dbReference>
<evidence type="ECO:0000256" key="8">
    <source>
        <dbReference type="ARBA" id="ARBA00022723"/>
    </source>
</evidence>
<evidence type="ECO:0000313" key="21">
    <source>
        <dbReference type="RefSeq" id="XP_025833853.1"/>
    </source>
</evidence>
<dbReference type="InterPro" id="IPR014042">
    <property type="entry name" value="Glutathione_synthase_a-hlx"/>
</dbReference>
<feature type="binding site" evidence="16">
    <location>
        <position position="449"/>
    </location>
    <ligand>
        <name>ATP</name>
        <dbReference type="ChEBI" id="CHEBI:30616"/>
    </ligand>
</feature>
<evidence type="ECO:0000256" key="14">
    <source>
        <dbReference type="ARBA" id="ARBA00059746"/>
    </source>
</evidence>
<dbReference type="GO" id="GO:0004363">
    <property type="term" value="F:glutathione synthase activity"/>
    <property type="evidence" value="ECO:0007669"/>
    <property type="project" value="UniProtKB-UniRule"/>
</dbReference>
<dbReference type="PANTHER" id="PTHR11130">
    <property type="entry name" value="GLUTATHIONE SYNTHETASE"/>
    <property type="match status" value="1"/>
</dbReference>
<comment type="cofactor">
    <cofactor evidence="15 17">
        <name>Mg(2+)</name>
        <dbReference type="ChEBI" id="CHEBI:18420"/>
    </cofactor>
    <text evidence="15 17">Binds 1 Mg(2+) ion per subunit.</text>
</comment>
<feature type="binding site" evidence="16">
    <location>
        <position position="397"/>
    </location>
    <ligand>
        <name>ATP</name>
        <dbReference type="ChEBI" id="CHEBI:30616"/>
    </ligand>
</feature>
<dbReference type="SUPFAM" id="SSF52440">
    <property type="entry name" value="PreATP-grasp domain"/>
    <property type="match status" value="1"/>
</dbReference>
<evidence type="ECO:0000256" key="6">
    <source>
        <dbReference type="ARBA" id="ARBA00022598"/>
    </source>
</evidence>
<evidence type="ECO:0000256" key="13">
    <source>
        <dbReference type="ARBA" id="ARBA00052123"/>
    </source>
</evidence>
<keyword evidence="19" id="KW-1185">Reference proteome</keyword>
<comment type="similarity">
    <text evidence="2 15">Belongs to the eukaryotic GSH synthase family.</text>
</comment>
<feature type="domain" description="Glutathione synthase substrate-binding" evidence="18">
    <location>
        <begin position="224"/>
        <end position="325"/>
    </location>
</feature>
<dbReference type="InterPro" id="IPR037013">
    <property type="entry name" value="GSH-S_sub-bd_sf"/>
</dbReference>
<evidence type="ECO:0000256" key="5">
    <source>
        <dbReference type="ARBA" id="ARBA00020821"/>
    </source>
</evidence>
<dbReference type="FunFam" id="3.30.1490.50:FF:000001">
    <property type="entry name" value="Glutathione synthetase"/>
    <property type="match status" value="1"/>
</dbReference>
<comment type="subunit">
    <text evidence="3">Homodimer.</text>
</comment>
<sequence>MASDEKKNKHGQLKTIIPLPMPKEELQELVEVTKDWALMHGAAMRSKSNFCEDSLNFAPFVLLPSPFPRKEFNRAVEMQIILNELMHKVAHNQSFLTSSLQETVLVDDFTGKLFKIYETIQDEGVTQPLSLGLIRSDIMLETDCNNPGKKCKAHAPYCCWKQVEVNTIASGFGWLGPASGLIHRFVLERLGLTDKLKDLPENHALKGLCEGMVEAWKIYGNNEAVIMFVIEDISYNICDQRFHEFEIQKINRNTKVIRRNLTQIAQTGKLSASNELIVEDYTVAVVYYRAGYEPGHYHSQKEWDARLLIERSQAIKCPSIQYHLAGTKKVQQALAKSGALEMFLSDKKKIEEVRGVFTGLYSLDFDELGDQAVRMAIESPERFVLKPQREGGGNNIYGDQIRDAILKIKENKERAAWILMDRIQPPIIQGYIVRPGGQKNLEVSELVSELGIFGLIIGDSTNIMINRQVGHMLRTKTASANEAGVAAGAGALDSPYLVD</sequence>
<accession>A0A7F5RD01</accession>
<feature type="binding site" evidence="16">
    <location>
        <position position="482"/>
    </location>
    <ligand>
        <name>ATP</name>
        <dbReference type="ChEBI" id="CHEBI:30616"/>
    </ligand>
</feature>
<dbReference type="GO" id="GO:0000287">
    <property type="term" value="F:magnesium ion binding"/>
    <property type="evidence" value="ECO:0007669"/>
    <property type="project" value="UniProtKB-UniRule"/>
</dbReference>
<keyword evidence="6 15" id="KW-0436">Ligase</keyword>
<evidence type="ECO:0000256" key="7">
    <source>
        <dbReference type="ARBA" id="ARBA00022684"/>
    </source>
</evidence>
<dbReference type="Gene3D" id="3.30.1490.80">
    <property type="match status" value="1"/>
</dbReference>
<evidence type="ECO:0000256" key="9">
    <source>
        <dbReference type="ARBA" id="ARBA00022741"/>
    </source>
</evidence>
<dbReference type="GO" id="GO:0043295">
    <property type="term" value="F:glutathione binding"/>
    <property type="evidence" value="ECO:0007669"/>
    <property type="project" value="UniProtKB-UniRule"/>
</dbReference>
<evidence type="ECO:0000256" key="16">
    <source>
        <dbReference type="PIRSR" id="PIRSR001558-1"/>
    </source>
</evidence>
<proteinExistence type="inferred from homology"/>
<comment type="catalytic activity">
    <reaction evidence="12">
        <text>gamma-L-glutamyl-L-cysteine + glycine + ATP = glutathione + ADP + phosphate + H(+)</text>
        <dbReference type="Rhea" id="RHEA:13557"/>
        <dbReference type="ChEBI" id="CHEBI:15378"/>
        <dbReference type="ChEBI" id="CHEBI:30616"/>
        <dbReference type="ChEBI" id="CHEBI:43474"/>
        <dbReference type="ChEBI" id="CHEBI:57305"/>
        <dbReference type="ChEBI" id="CHEBI:57925"/>
        <dbReference type="ChEBI" id="CHEBI:58173"/>
        <dbReference type="ChEBI" id="CHEBI:456216"/>
        <dbReference type="EC" id="6.3.2.3"/>
    </reaction>
    <physiologicalReaction direction="left-to-right" evidence="12">
        <dbReference type="Rhea" id="RHEA:13558"/>
    </physiologicalReaction>
</comment>
<dbReference type="Gene3D" id="3.30.1490.50">
    <property type="match status" value="1"/>
</dbReference>
<evidence type="ECO:0000259" key="18">
    <source>
        <dbReference type="Pfam" id="PF03199"/>
    </source>
</evidence>
<dbReference type="Proteomes" id="UP000192223">
    <property type="component" value="Unplaced"/>
</dbReference>
<dbReference type="Gene3D" id="3.40.50.1760">
    <property type="entry name" value="Glutathione synthase, substrate-binding domain superfamily, eukaryotic"/>
    <property type="match status" value="1"/>
</dbReference>
<evidence type="ECO:0000256" key="4">
    <source>
        <dbReference type="ARBA" id="ARBA00012214"/>
    </source>
</evidence>